<dbReference type="AlphaFoldDB" id="A0A1F8EYJ5"/>
<sequence length="154" mass="17098">MIKSKTMVPRGAKAGASIIGLEDFAKVAATLPQLPCCEFEVDQFVFALGGISSLYLLQAAKQGTDHLEVQTLGGFASDLVPREHILQVIHDCAGVSRKRSKPLLMALESTLDRYAEKYVGRQFQLGFFGSFRRIEGSRYELNFRDPDSRLTDPE</sequence>
<protein>
    <submittedName>
        <fullName evidence="1">Uncharacterized protein</fullName>
    </submittedName>
</protein>
<gene>
    <name evidence="1" type="ORF">A2831_00325</name>
</gene>
<reference evidence="1 2" key="1">
    <citation type="journal article" date="2016" name="Nat. Commun.">
        <title>Thousands of microbial genomes shed light on interconnected biogeochemical processes in an aquifer system.</title>
        <authorList>
            <person name="Anantharaman K."/>
            <person name="Brown C.T."/>
            <person name="Hug L.A."/>
            <person name="Sharon I."/>
            <person name="Castelle C.J."/>
            <person name="Probst A.J."/>
            <person name="Thomas B.C."/>
            <person name="Singh A."/>
            <person name="Wilkins M.J."/>
            <person name="Karaoz U."/>
            <person name="Brodie E.L."/>
            <person name="Williams K.H."/>
            <person name="Hubbard S.S."/>
            <person name="Banfield J.F."/>
        </authorList>
    </citation>
    <scope>NUCLEOTIDE SEQUENCE [LARGE SCALE GENOMIC DNA]</scope>
</reference>
<comment type="caution">
    <text evidence="1">The sequence shown here is derived from an EMBL/GenBank/DDBJ whole genome shotgun (WGS) entry which is preliminary data.</text>
</comment>
<dbReference type="EMBL" id="MGJI01000013">
    <property type="protein sequence ID" value="OGN05109.1"/>
    <property type="molecule type" value="Genomic_DNA"/>
</dbReference>
<accession>A0A1F8EYJ5</accession>
<organism evidence="1 2">
    <name type="scientific">Candidatus Yanofskybacteria bacterium RIFCSPHIGHO2_01_FULL_44_17</name>
    <dbReference type="NCBI Taxonomy" id="1802668"/>
    <lineage>
        <taxon>Bacteria</taxon>
        <taxon>Candidatus Yanofskyibacteriota</taxon>
    </lineage>
</organism>
<evidence type="ECO:0000313" key="2">
    <source>
        <dbReference type="Proteomes" id="UP000177507"/>
    </source>
</evidence>
<name>A0A1F8EYJ5_9BACT</name>
<evidence type="ECO:0000313" key="1">
    <source>
        <dbReference type="EMBL" id="OGN05109.1"/>
    </source>
</evidence>
<dbReference type="Proteomes" id="UP000177507">
    <property type="component" value="Unassembled WGS sequence"/>
</dbReference>
<proteinExistence type="predicted"/>